<evidence type="ECO:0000259" key="1">
    <source>
        <dbReference type="Pfam" id="PF07735"/>
    </source>
</evidence>
<protein>
    <recommendedName>
        <fullName evidence="1">Sdz-33 F-box domain-containing protein</fullName>
    </recommendedName>
</protein>
<dbReference type="AlphaFoldDB" id="A0AAE9ACL1"/>
<dbReference type="EMBL" id="CP090894">
    <property type="protein sequence ID" value="ULT97801.1"/>
    <property type="molecule type" value="Genomic_DNA"/>
</dbReference>
<reference evidence="2 3" key="1">
    <citation type="submission" date="2022-05" db="EMBL/GenBank/DDBJ databases">
        <title>Chromosome-level reference genomes for two strains of Caenorhabditis briggsae: an improved platform for comparative genomics.</title>
        <authorList>
            <person name="Stevens L."/>
            <person name="Andersen E.C."/>
        </authorList>
    </citation>
    <scope>NUCLEOTIDE SEQUENCE [LARGE SCALE GENOMIC DNA]</scope>
    <source>
        <strain evidence="2">QX1410_ONT</strain>
        <tissue evidence="2">Whole-organism</tissue>
    </source>
</reference>
<sequence length="156" mass="17864">MGTASSPKASSCYCIIDDCVSDDFEFNGKLGPMRKLFIGSNGHWVTLNNLINFDVLFIRIQGSILSVSDLNSFLRHWRTGGSARLEWLYLNFEKGMFRETFDEDLEIVKTNEVRVYDRSSDALEWVFDGGYRIQRTDGVKAEIECGPGWFTMGVWH</sequence>
<dbReference type="InterPro" id="IPR012885">
    <property type="entry name" value="F-box_Sdz-33"/>
</dbReference>
<dbReference type="Proteomes" id="UP000827892">
    <property type="component" value="Chromosome IV"/>
</dbReference>
<evidence type="ECO:0000313" key="3">
    <source>
        <dbReference type="Proteomes" id="UP000827892"/>
    </source>
</evidence>
<feature type="domain" description="Sdz-33 F-box" evidence="1">
    <location>
        <begin position="35"/>
        <end position="90"/>
    </location>
</feature>
<organism evidence="2 3">
    <name type="scientific">Caenorhabditis briggsae</name>
    <dbReference type="NCBI Taxonomy" id="6238"/>
    <lineage>
        <taxon>Eukaryota</taxon>
        <taxon>Metazoa</taxon>
        <taxon>Ecdysozoa</taxon>
        <taxon>Nematoda</taxon>
        <taxon>Chromadorea</taxon>
        <taxon>Rhabditida</taxon>
        <taxon>Rhabditina</taxon>
        <taxon>Rhabditomorpha</taxon>
        <taxon>Rhabditoidea</taxon>
        <taxon>Rhabditidae</taxon>
        <taxon>Peloderinae</taxon>
        <taxon>Caenorhabditis</taxon>
    </lineage>
</organism>
<evidence type="ECO:0000313" key="2">
    <source>
        <dbReference type="EMBL" id="ULT97801.1"/>
    </source>
</evidence>
<dbReference type="PANTHER" id="PTHR21503:SF8">
    <property type="entry name" value="F-BOX ASSOCIATED DOMAIN-CONTAINING PROTEIN-RELATED"/>
    <property type="match status" value="1"/>
</dbReference>
<accession>A0AAE9ACL1</accession>
<name>A0AAE9ACL1_CAEBR</name>
<dbReference type="KEGG" id="cbr:CBG_13917"/>
<dbReference type="Pfam" id="PF07735">
    <property type="entry name" value="FBA_2"/>
    <property type="match status" value="1"/>
</dbReference>
<gene>
    <name evidence="2" type="ORF">L3Y34_005557</name>
</gene>
<dbReference type="OMA" id="CSSEIHI"/>
<dbReference type="PANTHER" id="PTHR21503">
    <property type="entry name" value="F-BOX-CONTAINING HYPOTHETICAL PROTEIN C.ELEGANS"/>
    <property type="match status" value="1"/>
</dbReference>
<proteinExistence type="predicted"/>